<evidence type="ECO:0000256" key="3">
    <source>
        <dbReference type="ARBA" id="ARBA00022448"/>
    </source>
</evidence>
<feature type="transmembrane region" description="Helical" evidence="9">
    <location>
        <begin position="98"/>
        <end position="117"/>
    </location>
</feature>
<keyword evidence="11" id="KW-1185">Reference proteome</keyword>
<dbReference type="Proteomes" id="UP000176288">
    <property type="component" value="Chromosome"/>
</dbReference>
<feature type="transmembrane region" description="Helical" evidence="9">
    <location>
        <begin position="68"/>
        <end position="92"/>
    </location>
</feature>
<evidence type="ECO:0000256" key="2">
    <source>
        <dbReference type="ARBA" id="ARBA00009261"/>
    </source>
</evidence>
<evidence type="ECO:0000256" key="4">
    <source>
        <dbReference type="ARBA" id="ARBA00022475"/>
    </source>
</evidence>
<evidence type="ECO:0000256" key="6">
    <source>
        <dbReference type="ARBA" id="ARBA00022847"/>
    </source>
</evidence>
<dbReference type="NCBIfam" id="TIGR00835">
    <property type="entry name" value="agcS"/>
    <property type="match status" value="1"/>
</dbReference>
<name>A0A1D9MJL8_9ACTO</name>
<dbReference type="PANTHER" id="PTHR30330">
    <property type="entry name" value="AGSS FAMILY TRANSPORTER, SODIUM-ALANINE"/>
    <property type="match status" value="1"/>
</dbReference>
<keyword evidence="3 9" id="KW-0813">Transport</keyword>
<evidence type="ECO:0000256" key="8">
    <source>
        <dbReference type="ARBA" id="ARBA00023136"/>
    </source>
</evidence>
<gene>
    <name evidence="10" type="ORF">BK816_02955</name>
</gene>
<evidence type="ECO:0000256" key="1">
    <source>
        <dbReference type="ARBA" id="ARBA00004651"/>
    </source>
</evidence>
<dbReference type="STRING" id="1912795.BK816_02955"/>
<feature type="transmembrane region" description="Helical" evidence="9">
    <location>
        <begin position="345"/>
        <end position="375"/>
    </location>
</feature>
<dbReference type="PROSITE" id="PS00873">
    <property type="entry name" value="NA_ALANINE_SYMP"/>
    <property type="match status" value="1"/>
</dbReference>
<proteinExistence type="inferred from homology"/>
<feature type="transmembrane region" description="Helical" evidence="9">
    <location>
        <begin position="305"/>
        <end position="325"/>
    </location>
</feature>
<comment type="similarity">
    <text evidence="2 9">Belongs to the alanine or glycine:cation symporter (AGCS) (TC 2.A.25) family.</text>
</comment>
<dbReference type="FunFam" id="1.20.1740.10:FF:000004">
    <property type="entry name" value="Sodium:alanine symporter family protein"/>
    <property type="match status" value="1"/>
</dbReference>
<reference evidence="10 11" key="1">
    <citation type="submission" date="2016-10" db="EMBL/GenBank/DDBJ databases">
        <title>Actinomyces aegypiusis sp. nov., isolated from the Aegypius monachus in Qinghai Tibet Plateau China.</title>
        <authorList>
            <person name="Wang Y."/>
        </authorList>
    </citation>
    <scope>NUCLEOTIDE SEQUENCE [LARGE SCALE GENOMIC DNA]</scope>
    <source>
        <strain evidence="10 11">VUL4_3</strain>
    </source>
</reference>
<keyword evidence="7 9" id="KW-1133">Transmembrane helix</keyword>
<dbReference type="InterPro" id="IPR001463">
    <property type="entry name" value="Na/Ala_symport"/>
</dbReference>
<evidence type="ECO:0000313" key="11">
    <source>
        <dbReference type="Proteomes" id="UP000176288"/>
    </source>
</evidence>
<dbReference type="KEGG" id="avu:BK816_02955"/>
<dbReference type="PRINTS" id="PR00175">
    <property type="entry name" value="NAALASMPORT"/>
</dbReference>
<keyword evidence="6 9" id="KW-0769">Symport</keyword>
<keyword evidence="8 9" id="KW-0472">Membrane</keyword>
<evidence type="ECO:0000256" key="7">
    <source>
        <dbReference type="ARBA" id="ARBA00022989"/>
    </source>
</evidence>
<accession>A0A1D9MJL8</accession>
<dbReference type="Gene3D" id="1.20.1740.10">
    <property type="entry name" value="Amino acid/polyamine transporter I"/>
    <property type="match status" value="1"/>
</dbReference>
<feature type="transmembrane region" description="Helical" evidence="9">
    <location>
        <begin position="240"/>
        <end position="267"/>
    </location>
</feature>
<organism evidence="10 11">
    <name type="scientific">Boudabousia tangfeifanii</name>
    <dbReference type="NCBI Taxonomy" id="1912795"/>
    <lineage>
        <taxon>Bacteria</taxon>
        <taxon>Bacillati</taxon>
        <taxon>Actinomycetota</taxon>
        <taxon>Actinomycetes</taxon>
        <taxon>Actinomycetales</taxon>
        <taxon>Actinomycetaceae</taxon>
        <taxon>Boudabousia</taxon>
    </lineage>
</organism>
<dbReference type="PANTHER" id="PTHR30330:SF1">
    <property type="entry name" value="AMINO-ACID CARRIER PROTEIN ALST"/>
    <property type="match status" value="1"/>
</dbReference>
<feature type="transmembrane region" description="Helical" evidence="9">
    <location>
        <begin position="182"/>
        <end position="201"/>
    </location>
</feature>
<dbReference type="GO" id="GO:0005886">
    <property type="term" value="C:plasma membrane"/>
    <property type="evidence" value="ECO:0007669"/>
    <property type="project" value="UniProtKB-SubCell"/>
</dbReference>
<evidence type="ECO:0000256" key="5">
    <source>
        <dbReference type="ARBA" id="ARBA00022692"/>
    </source>
</evidence>
<dbReference type="Pfam" id="PF01235">
    <property type="entry name" value="Na_Ala_symp"/>
    <property type="match status" value="1"/>
</dbReference>
<comment type="subcellular location">
    <subcellularLocation>
        <location evidence="1 9">Cell membrane</location>
        <topology evidence="1 9">Multi-pass membrane protein</topology>
    </subcellularLocation>
</comment>
<keyword evidence="5 9" id="KW-0812">Transmembrane</keyword>
<feature type="transmembrane region" description="Helical" evidence="9">
    <location>
        <begin position="148"/>
        <end position="170"/>
    </location>
</feature>
<dbReference type="AlphaFoldDB" id="A0A1D9MJL8"/>
<dbReference type="GO" id="GO:0005283">
    <property type="term" value="F:amino acid:sodium symporter activity"/>
    <property type="evidence" value="ECO:0007669"/>
    <property type="project" value="InterPro"/>
</dbReference>
<dbReference type="OrthoDB" id="9806926at2"/>
<protein>
    <submittedName>
        <fullName evidence="10">Sodium:alanine symporter family protein</fullName>
    </submittedName>
</protein>
<feature type="transmembrane region" description="Helical" evidence="9">
    <location>
        <begin position="395"/>
        <end position="413"/>
    </location>
</feature>
<evidence type="ECO:0000313" key="10">
    <source>
        <dbReference type="EMBL" id="AOZ72383.1"/>
    </source>
</evidence>
<feature type="transmembrane region" description="Helical" evidence="9">
    <location>
        <begin position="419"/>
        <end position="442"/>
    </location>
</feature>
<sequence length="476" mass="50213">MELYVDALASLLGQIGDWITLYITAVVLAGAGIAFTIATRGVQFRLFRQMWKVVLHSRENARGGISSFQAFAISLAARVGIGNVFGVAVALLLGGPGAIFWMWIVALLGMATAFYEATTAQIFKVRSDKGTFVGGPAYYLSLGLKQKWLGVLFAFITVITCAFTITMLQANAISSTMDSYGVAKPVWTAIILAVLTALVVQGGIKSVARVTEILAPVMAGIYVLVALLIMLLNLSAVPEVFRLIFTSAFSVNPVVGGLGGGIVAAIINGTKRGLFSNEAGQGTAPNAAATANASHPVQQGLIQSLGVFLDTIVVCSATAFVILLAGKEVWEDPQSNPATLTTAAIASLLGSGAIIPMTIMIFVLAFSSIIAAYVYSEVNLRFFTNNPQAIMAVRVVSVVSVVLGCLAPLPIVWNTVDIAMAIMTLVNLVGLLGLMPWAAGALRDYEQQLKSGNNEPVFVGKNNSYLPSTLPTDIWQ</sequence>
<keyword evidence="4 9" id="KW-1003">Cell membrane</keyword>
<dbReference type="EMBL" id="CP017812">
    <property type="protein sequence ID" value="AOZ72383.1"/>
    <property type="molecule type" value="Genomic_DNA"/>
</dbReference>
<feature type="transmembrane region" description="Helical" evidence="9">
    <location>
        <begin position="213"/>
        <end position="234"/>
    </location>
</feature>
<feature type="transmembrane region" description="Helical" evidence="9">
    <location>
        <begin position="20"/>
        <end position="42"/>
    </location>
</feature>
<evidence type="ECO:0000256" key="9">
    <source>
        <dbReference type="RuleBase" id="RU363064"/>
    </source>
</evidence>